<dbReference type="InterPro" id="IPR013727">
    <property type="entry name" value="2CSK_N"/>
</dbReference>
<name>A0A0J7J4K7_9GAMM</name>
<feature type="transmembrane region" description="Helical" evidence="11">
    <location>
        <begin position="173"/>
        <end position="192"/>
    </location>
</feature>
<dbReference type="SMART" id="SM00387">
    <property type="entry name" value="HATPase_c"/>
    <property type="match status" value="1"/>
</dbReference>
<evidence type="ECO:0000313" key="14">
    <source>
        <dbReference type="EMBL" id="KMQ72861.1"/>
    </source>
</evidence>
<dbReference type="PANTHER" id="PTHR45436:SF1">
    <property type="entry name" value="SENSOR PROTEIN QSEC"/>
    <property type="match status" value="1"/>
</dbReference>
<dbReference type="InterPro" id="IPR036890">
    <property type="entry name" value="HATPase_C_sf"/>
</dbReference>
<evidence type="ECO:0000259" key="12">
    <source>
        <dbReference type="PROSITE" id="PS50109"/>
    </source>
</evidence>
<evidence type="ECO:0000256" key="4">
    <source>
        <dbReference type="ARBA" id="ARBA00022553"/>
    </source>
</evidence>
<dbReference type="PROSITE" id="PS50109">
    <property type="entry name" value="HIS_KIN"/>
    <property type="match status" value="1"/>
</dbReference>
<evidence type="ECO:0000256" key="7">
    <source>
        <dbReference type="ARBA" id="ARBA00022777"/>
    </source>
</evidence>
<evidence type="ECO:0000256" key="5">
    <source>
        <dbReference type="ARBA" id="ARBA00022679"/>
    </source>
</evidence>
<keyword evidence="10 11" id="KW-0472">Membrane</keyword>
<dbReference type="PATRIC" id="fig|1658765.3.peg.3321"/>
<dbReference type="OrthoDB" id="9809766at2"/>
<evidence type="ECO:0000256" key="8">
    <source>
        <dbReference type="ARBA" id="ARBA00022989"/>
    </source>
</evidence>
<dbReference type="InterPro" id="IPR003594">
    <property type="entry name" value="HATPase_dom"/>
</dbReference>
<keyword evidence="7 14" id="KW-0418">Kinase</keyword>
<dbReference type="Gene3D" id="3.30.565.10">
    <property type="entry name" value="Histidine kinase-like ATPase, C-terminal domain"/>
    <property type="match status" value="1"/>
</dbReference>
<dbReference type="SUPFAM" id="SSF47384">
    <property type="entry name" value="Homodimeric domain of signal transducing histidine kinase"/>
    <property type="match status" value="1"/>
</dbReference>
<dbReference type="PRINTS" id="PR00344">
    <property type="entry name" value="BCTRLSENSOR"/>
</dbReference>
<dbReference type="InterPro" id="IPR005467">
    <property type="entry name" value="His_kinase_dom"/>
</dbReference>
<keyword evidence="4" id="KW-0597">Phosphoprotein</keyword>
<comment type="subcellular location">
    <subcellularLocation>
        <location evidence="2">Membrane</location>
    </subcellularLocation>
</comment>
<keyword evidence="9" id="KW-0902">Two-component regulatory system</keyword>
<feature type="domain" description="Histidine kinase" evidence="12">
    <location>
        <begin position="248"/>
        <end position="461"/>
    </location>
</feature>
<evidence type="ECO:0000259" key="13">
    <source>
        <dbReference type="PROSITE" id="PS50885"/>
    </source>
</evidence>
<dbReference type="SUPFAM" id="SSF55874">
    <property type="entry name" value="ATPase domain of HSP90 chaperone/DNA topoisomerase II/histidine kinase"/>
    <property type="match status" value="1"/>
</dbReference>
<dbReference type="InterPro" id="IPR004358">
    <property type="entry name" value="Sig_transdc_His_kin-like_C"/>
</dbReference>
<reference evidence="14 15" key="1">
    <citation type="submission" date="2015-06" db="EMBL/GenBank/DDBJ databases">
        <title>Marinobacter subterrani, a genetically tractable neutrophilic iron-oxidizing strain isolated from the Soudan Iron Mine.</title>
        <authorList>
            <person name="Bonis B.M."/>
            <person name="Gralnick J.A."/>
        </authorList>
    </citation>
    <scope>NUCLEOTIDE SEQUENCE [LARGE SCALE GENOMIC DNA]</scope>
    <source>
        <strain evidence="14 15">JG233</strain>
    </source>
</reference>
<accession>A0A0J7J4K7</accession>
<evidence type="ECO:0000256" key="2">
    <source>
        <dbReference type="ARBA" id="ARBA00004370"/>
    </source>
</evidence>
<dbReference type="AlphaFoldDB" id="A0A0J7J4K7"/>
<dbReference type="EC" id="2.7.13.3" evidence="3"/>
<evidence type="ECO:0000313" key="15">
    <source>
        <dbReference type="Proteomes" id="UP000036102"/>
    </source>
</evidence>
<feature type="domain" description="HAMP" evidence="13">
    <location>
        <begin position="189"/>
        <end position="240"/>
    </location>
</feature>
<dbReference type="EMBL" id="LFBU01000002">
    <property type="protein sequence ID" value="KMQ72861.1"/>
    <property type="molecule type" value="Genomic_DNA"/>
</dbReference>
<dbReference type="CDD" id="cd00082">
    <property type="entry name" value="HisKA"/>
    <property type="match status" value="1"/>
</dbReference>
<evidence type="ECO:0000256" key="11">
    <source>
        <dbReference type="SAM" id="Phobius"/>
    </source>
</evidence>
<protein>
    <recommendedName>
        <fullName evidence="3">histidine kinase</fullName>
        <ecNumber evidence="3">2.7.13.3</ecNumber>
    </recommendedName>
</protein>
<keyword evidence="6 11" id="KW-0812">Transmembrane</keyword>
<keyword evidence="5 14" id="KW-0808">Transferase</keyword>
<dbReference type="RefSeq" id="WP_048497188.1">
    <property type="nucleotide sequence ID" value="NZ_LFBU01000002.1"/>
</dbReference>
<dbReference type="PROSITE" id="PS50885">
    <property type="entry name" value="HAMP"/>
    <property type="match status" value="1"/>
</dbReference>
<dbReference type="Pfam" id="PF00512">
    <property type="entry name" value="HisKA"/>
    <property type="match status" value="1"/>
</dbReference>
<dbReference type="Gene3D" id="1.10.287.130">
    <property type="match status" value="1"/>
</dbReference>
<dbReference type="SMART" id="SM00388">
    <property type="entry name" value="HisKA"/>
    <property type="match status" value="1"/>
</dbReference>
<sequence length="464" mass="51219">MIVVDGTLKKRLGGWLLAAVGVLGTFLLVEAYTSAQRAANRAFDSQLEAASLTITESIQWQDGRPIVEIPPAALQILATDQQERVFYSILDAGGGEVTGNLDGFVTDSFREEAEGHPVWKFVQYLGAPIRLYGRELKSAGWESVEPVQIWVGHTLSGRDALARDLFIRAVTRFLAMVMLTGLLMFFAIRTALGPVRRLRQLIRQRDADDVSPLNAKVPGELYDMAETLNSLFERQREGRDALLRFTADASHQLKTPLAGLQSTSELALRSSRPEDWRRALQTVHDSTSRTSRLATQLLSLARLRHDEGGIPTRIDLSNLMRETVMEWAERSDARHHDLGLGPMPDRPVSIRGEAWSLREMIGNLIDNALRYTPPGSEITLGLELTQDTATMTIKDNGPGVSGDLLDRLHQPFERGGRQDTEGSGLGLSIVDSIVRRHHATLSIESNPGEGLEVCVRFPVSGDCA</sequence>
<dbReference type="GO" id="GO:0005886">
    <property type="term" value="C:plasma membrane"/>
    <property type="evidence" value="ECO:0007669"/>
    <property type="project" value="TreeGrafter"/>
</dbReference>
<comment type="caution">
    <text evidence="14">The sequence shown here is derived from an EMBL/GenBank/DDBJ whole genome shotgun (WGS) entry which is preliminary data.</text>
</comment>
<evidence type="ECO:0000256" key="9">
    <source>
        <dbReference type="ARBA" id="ARBA00023012"/>
    </source>
</evidence>
<dbReference type="Pfam" id="PF08521">
    <property type="entry name" value="2CSK_N"/>
    <property type="match status" value="1"/>
</dbReference>
<proteinExistence type="predicted"/>
<dbReference type="CDD" id="cd00075">
    <property type="entry name" value="HATPase"/>
    <property type="match status" value="1"/>
</dbReference>
<evidence type="ECO:0000256" key="10">
    <source>
        <dbReference type="ARBA" id="ARBA00023136"/>
    </source>
</evidence>
<keyword evidence="8 11" id="KW-1133">Transmembrane helix</keyword>
<comment type="catalytic activity">
    <reaction evidence="1">
        <text>ATP + protein L-histidine = ADP + protein N-phospho-L-histidine.</text>
        <dbReference type="EC" id="2.7.13.3"/>
    </reaction>
</comment>
<dbReference type="Proteomes" id="UP000036102">
    <property type="component" value="Unassembled WGS sequence"/>
</dbReference>
<evidence type="ECO:0000256" key="6">
    <source>
        <dbReference type="ARBA" id="ARBA00022692"/>
    </source>
</evidence>
<dbReference type="InterPro" id="IPR003660">
    <property type="entry name" value="HAMP_dom"/>
</dbReference>
<dbReference type="InterPro" id="IPR050428">
    <property type="entry name" value="TCS_sensor_his_kinase"/>
</dbReference>
<dbReference type="STRING" id="1658765.Msub_20055"/>
<evidence type="ECO:0000256" key="3">
    <source>
        <dbReference type="ARBA" id="ARBA00012438"/>
    </source>
</evidence>
<dbReference type="Pfam" id="PF02518">
    <property type="entry name" value="HATPase_c"/>
    <property type="match status" value="1"/>
</dbReference>
<dbReference type="GO" id="GO:0000155">
    <property type="term" value="F:phosphorelay sensor kinase activity"/>
    <property type="evidence" value="ECO:0007669"/>
    <property type="project" value="InterPro"/>
</dbReference>
<gene>
    <name evidence="14" type="ORF">Msub_20055</name>
</gene>
<keyword evidence="15" id="KW-1185">Reference proteome</keyword>
<dbReference type="InterPro" id="IPR036097">
    <property type="entry name" value="HisK_dim/P_sf"/>
</dbReference>
<dbReference type="PANTHER" id="PTHR45436">
    <property type="entry name" value="SENSOR HISTIDINE KINASE YKOH"/>
    <property type="match status" value="1"/>
</dbReference>
<feature type="transmembrane region" description="Helical" evidence="11">
    <location>
        <begin position="12"/>
        <end position="32"/>
    </location>
</feature>
<dbReference type="InterPro" id="IPR003661">
    <property type="entry name" value="HisK_dim/P_dom"/>
</dbReference>
<organism evidence="14 15">
    <name type="scientific">Marinobacter subterrani</name>
    <dbReference type="NCBI Taxonomy" id="1658765"/>
    <lineage>
        <taxon>Bacteria</taxon>
        <taxon>Pseudomonadati</taxon>
        <taxon>Pseudomonadota</taxon>
        <taxon>Gammaproteobacteria</taxon>
        <taxon>Pseudomonadales</taxon>
        <taxon>Marinobacteraceae</taxon>
        <taxon>Marinobacter</taxon>
    </lineage>
</organism>
<evidence type="ECO:0000256" key="1">
    <source>
        <dbReference type="ARBA" id="ARBA00000085"/>
    </source>
</evidence>